<feature type="region of interest" description="Disordered" evidence="1">
    <location>
        <begin position="294"/>
        <end position="319"/>
    </location>
</feature>
<organism evidence="3 4">
    <name type="scientific">Salmo trutta</name>
    <name type="common">Brown trout</name>
    <dbReference type="NCBI Taxonomy" id="8032"/>
    <lineage>
        <taxon>Eukaryota</taxon>
        <taxon>Metazoa</taxon>
        <taxon>Chordata</taxon>
        <taxon>Craniata</taxon>
        <taxon>Vertebrata</taxon>
        <taxon>Euteleostomi</taxon>
        <taxon>Actinopterygii</taxon>
        <taxon>Neopterygii</taxon>
        <taxon>Teleostei</taxon>
        <taxon>Protacanthopterygii</taxon>
        <taxon>Salmoniformes</taxon>
        <taxon>Salmonidae</taxon>
        <taxon>Salmoninae</taxon>
        <taxon>Salmo</taxon>
    </lineage>
</organism>
<dbReference type="GO" id="GO:0007018">
    <property type="term" value="P:microtubule-based movement"/>
    <property type="evidence" value="ECO:0007669"/>
    <property type="project" value="InterPro"/>
</dbReference>
<feature type="compositionally biased region" description="Low complexity" evidence="1">
    <location>
        <begin position="198"/>
        <end position="223"/>
    </location>
</feature>
<dbReference type="InParanoid" id="A0A673VNW7"/>
<sequence>MLLNVNQPDSTLRLSLRGTVLHEDLKSTDRPSPEGAGSNTDPHGALCPRTDVLSRTSLAGPCVGSRGPASASGFGTVGLTVLGSWSVRKSDGKVICEHCTVTVAALKRQALSLVIPQYISCKDSTLSAYLHDNLQSHSTTIGVWAVEEVQSGCDVCGAHLIQLKQEAIHLILAREERAKWATPPIAKPLPGSISTKTAQSSPHLSASSRSQSSPAKPSPGSGSTTFNTVAPNPHLSASTRTQNSPKTHPKRVLKPSSGRDRWVEEQQHLASSISMSSNNGVTIFPYQVLYSPHLKREEGRGGETRGEERGGNKRREEER</sequence>
<feature type="region of interest" description="Disordered" evidence="1">
    <location>
        <begin position="183"/>
        <end position="265"/>
    </location>
</feature>
<reference evidence="3" key="2">
    <citation type="submission" date="2025-08" db="UniProtKB">
        <authorList>
            <consortium name="Ensembl"/>
        </authorList>
    </citation>
    <scope>IDENTIFICATION</scope>
</reference>
<dbReference type="InterPro" id="IPR057090">
    <property type="entry name" value="HTH_KIF26A_B_1st"/>
</dbReference>
<dbReference type="InterPro" id="IPR027640">
    <property type="entry name" value="Kinesin-like_fam"/>
</dbReference>
<evidence type="ECO:0000313" key="4">
    <source>
        <dbReference type="Proteomes" id="UP000472277"/>
    </source>
</evidence>
<dbReference type="PANTHER" id="PTHR21608">
    <property type="entry name" value="KINESIN-LIKE PROTEIN CG14535"/>
    <property type="match status" value="1"/>
</dbReference>
<name>A0A673VNW7_SALTR</name>
<dbReference type="Proteomes" id="UP000472277">
    <property type="component" value="Chromosome 1"/>
</dbReference>
<dbReference type="Pfam" id="PF23081">
    <property type="entry name" value="HTH_KIF26A_B_1st"/>
    <property type="match status" value="1"/>
</dbReference>
<dbReference type="OMA" id="ICEHCTV"/>
<feature type="compositionally biased region" description="Basic and acidic residues" evidence="1">
    <location>
        <begin position="23"/>
        <end position="32"/>
    </location>
</feature>
<accession>A0A673VNW7</accession>
<dbReference type="Ensembl" id="ENSSTUT00000001452.1">
    <property type="protein sequence ID" value="ENSSTUP00000001335.1"/>
    <property type="gene ID" value="ENSSTUG00000000718.1"/>
</dbReference>
<dbReference type="GeneTree" id="ENSGT00940000174980"/>
<feature type="compositionally biased region" description="Polar residues" evidence="1">
    <location>
        <begin position="224"/>
        <end position="246"/>
    </location>
</feature>
<feature type="region of interest" description="Disordered" evidence="1">
    <location>
        <begin position="23"/>
        <end position="45"/>
    </location>
</feature>
<reference evidence="3" key="3">
    <citation type="submission" date="2025-09" db="UniProtKB">
        <authorList>
            <consortium name="Ensembl"/>
        </authorList>
    </citation>
    <scope>IDENTIFICATION</scope>
</reference>
<feature type="domain" description="Kinesin-like protein KIF26A/B helical" evidence="2">
    <location>
        <begin position="95"/>
        <end position="176"/>
    </location>
</feature>
<dbReference type="GO" id="GO:0003777">
    <property type="term" value="F:microtubule motor activity"/>
    <property type="evidence" value="ECO:0007669"/>
    <property type="project" value="InterPro"/>
</dbReference>
<evidence type="ECO:0000256" key="1">
    <source>
        <dbReference type="SAM" id="MobiDB-lite"/>
    </source>
</evidence>
<protein>
    <recommendedName>
        <fullName evidence="2">Kinesin-like protein KIF26A/B helical domain-containing protein</fullName>
    </recommendedName>
</protein>
<dbReference type="PANTHER" id="PTHR21608:SF8">
    <property type="entry name" value="KINESIN-LIKE PROTEIN KIF26B"/>
    <property type="match status" value="1"/>
</dbReference>
<proteinExistence type="predicted"/>
<reference evidence="3" key="1">
    <citation type="submission" date="2021-04" db="EMBL/GenBank/DDBJ databases">
        <authorList>
            <consortium name="Wellcome Sanger Institute Data Sharing"/>
        </authorList>
    </citation>
    <scope>NUCLEOTIDE SEQUENCE [LARGE SCALE GENOMIC DNA]</scope>
</reference>
<dbReference type="AlphaFoldDB" id="A0A673VNW7"/>
<keyword evidence="4" id="KW-1185">Reference proteome</keyword>
<evidence type="ECO:0000259" key="2">
    <source>
        <dbReference type="Pfam" id="PF23081"/>
    </source>
</evidence>
<evidence type="ECO:0000313" key="3">
    <source>
        <dbReference type="Ensembl" id="ENSSTUP00000001335.1"/>
    </source>
</evidence>